<accession>A0A1Y2AGF1</accession>
<organism evidence="1 2">
    <name type="scientific">Neocallimastix californiae</name>
    <dbReference type="NCBI Taxonomy" id="1754190"/>
    <lineage>
        <taxon>Eukaryota</taxon>
        <taxon>Fungi</taxon>
        <taxon>Fungi incertae sedis</taxon>
        <taxon>Chytridiomycota</taxon>
        <taxon>Chytridiomycota incertae sedis</taxon>
        <taxon>Neocallimastigomycetes</taxon>
        <taxon>Neocallimastigales</taxon>
        <taxon>Neocallimastigaceae</taxon>
        <taxon>Neocallimastix</taxon>
    </lineage>
</organism>
<protein>
    <submittedName>
        <fullName evidence="1">Uncharacterized protein</fullName>
    </submittedName>
</protein>
<name>A0A1Y2AGF1_9FUNG</name>
<dbReference type="STRING" id="1754190.A0A1Y2AGF1"/>
<reference evidence="1 2" key="1">
    <citation type="submission" date="2016-08" db="EMBL/GenBank/DDBJ databases">
        <title>A Parts List for Fungal Cellulosomes Revealed by Comparative Genomics.</title>
        <authorList>
            <consortium name="DOE Joint Genome Institute"/>
            <person name="Haitjema C.H."/>
            <person name="Gilmore S.P."/>
            <person name="Henske J.K."/>
            <person name="Solomon K.V."/>
            <person name="De Groot R."/>
            <person name="Kuo A."/>
            <person name="Mondo S.J."/>
            <person name="Salamov A.A."/>
            <person name="Labutti K."/>
            <person name="Zhao Z."/>
            <person name="Chiniquy J."/>
            <person name="Barry K."/>
            <person name="Brewer H.M."/>
            <person name="Purvine S.O."/>
            <person name="Wright A.T."/>
            <person name="Boxma B."/>
            <person name="Van Alen T."/>
            <person name="Hackstein J.H."/>
            <person name="Baker S.E."/>
            <person name="Grigoriev I.V."/>
            <person name="O'Malley M.A."/>
        </authorList>
    </citation>
    <scope>NUCLEOTIDE SEQUENCE [LARGE SCALE GENOMIC DNA]</scope>
    <source>
        <strain evidence="1 2">G1</strain>
    </source>
</reference>
<gene>
    <name evidence="1" type="ORF">LY90DRAFT_515980</name>
</gene>
<keyword evidence="2" id="KW-1185">Reference proteome</keyword>
<evidence type="ECO:0000313" key="2">
    <source>
        <dbReference type="Proteomes" id="UP000193920"/>
    </source>
</evidence>
<sequence>MEKNLEIELSKTNRGKVQIILKRKYKFNLSSKRKDNSKKYKFTQYKTLNQCPSFIILNNENQILEYDDSHNHLENKFGAAKSVVKNKIKDEISKSSIPFNVNIKRTYVEISQEVEEKQLPPDITTFDEIPNESKYYKTKRDENFMIFKNNDLIVFQFQFQAELFSKNKHIFADGTFYIAPIFSYQIFITRTYVTELNCFYTTSFSILKNKKQTTYEILFEEIKKNSSKYNSIEITPKIFHCDFEKAVSNAAQKVLLMQILNTVYDILKEH</sequence>
<evidence type="ECO:0000313" key="1">
    <source>
        <dbReference type="EMBL" id="ORY21673.1"/>
    </source>
</evidence>
<comment type="caution">
    <text evidence="1">The sequence shown here is derived from an EMBL/GenBank/DDBJ whole genome shotgun (WGS) entry which is preliminary data.</text>
</comment>
<dbReference type="EMBL" id="MCOG01000261">
    <property type="protein sequence ID" value="ORY21673.1"/>
    <property type="molecule type" value="Genomic_DNA"/>
</dbReference>
<proteinExistence type="predicted"/>
<dbReference type="OrthoDB" id="8192063at2759"/>
<dbReference type="AlphaFoldDB" id="A0A1Y2AGF1"/>
<dbReference type="Proteomes" id="UP000193920">
    <property type="component" value="Unassembled WGS sequence"/>
</dbReference>